<evidence type="ECO:0000313" key="5">
    <source>
        <dbReference type="Proteomes" id="UP001150266"/>
    </source>
</evidence>
<dbReference type="GO" id="GO:0000822">
    <property type="term" value="F:inositol hexakisphosphate binding"/>
    <property type="evidence" value="ECO:0007669"/>
    <property type="project" value="TreeGrafter"/>
</dbReference>
<dbReference type="PROSITE" id="PS51382">
    <property type="entry name" value="SPX"/>
    <property type="match status" value="1"/>
</dbReference>
<gene>
    <name evidence="4" type="ORF">J3R30DRAFT_762073</name>
</gene>
<proteinExistence type="predicted"/>
<feature type="compositionally biased region" description="Polar residues" evidence="2">
    <location>
        <begin position="108"/>
        <end position="118"/>
    </location>
</feature>
<dbReference type="GO" id="GO:0005794">
    <property type="term" value="C:Golgi apparatus"/>
    <property type="evidence" value="ECO:0007669"/>
    <property type="project" value="TreeGrafter"/>
</dbReference>
<keyword evidence="1" id="KW-0175">Coiled coil</keyword>
<feature type="coiled-coil region" evidence="1">
    <location>
        <begin position="16"/>
        <end position="54"/>
    </location>
</feature>
<feature type="domain" description="SPX" evidence="3">
    <location>
        <begin position="1"/>
        <end position="171"/>
    </location>
</feature>
<keyword evidence="5" id="KW-1185">Reference proteome</keyword>
<dbReference type="PANTHER" id="PTHR10783:SF103">
    <property type="entry name" value="SOLUTE CARRIER FAMILY 53 MEMBER 1"/>
    <property type="match status" value="1"/>
</dbReference>
<feature type="region of interest" description="Disordered" evidence="2">
    <location>
        <begin position="87"/>
        <end position="118"/>
    </location>
</feature>
<dbReference type="EMBL" id="JAOTPV010000018">
    <property type="protein sequence ID" value="KAJ4473080.1"/>
    <property type="molecule type" value="Genomic_DNA"/>
</dbReference>
<evidence type="ECO:0000259" key="3">
    <source>
        <dbReference type="PROSITE" id="PS51382"/>
    </source>
</evidence>
<dbReference type="PANTHER" id="PTHR10783">
    <property type="entry name" value="XENOTROPIC AND POLYTROPIC RETROVIRUS RECEPTOR 1-RELATED"/>
    <property type="match status" value="1"/>
</dbReference>
<dbReference type="Pfam" id="PF03105">
    <property type="entry name" value="SPX"/>
    <property type="match status" value="1"/>
</dbReference>
<evidence type="ECO:0000313" key="4">
    <source>
        <dbReference type="EMBL" id="KAJ4473080.1"/>
    </source>
</evidence>
<comment type="caution">
    <text evidence="4">The sequence shown here is derived from an EMBL/GenBank/DDBJ whole genome shotgun (WGS) entry which is preliminary data.</text>
</comment>
<dbReference type="GO" id="GO:0005886">
    <property type="term" value="C:plasma membrane"/>
    <property type="evidence" value="ECO:0007669"/>
    <property type="project" value="TreeGrafter"/>
</dbReference>
<dbReference type="GO" id="GO:0016036">
    <property type="term" value="P:cellular response to phosphate starvation"/>
    <property type="evidence" value="ECO:0007669"/>
    <property type="project" value="TreeGrafter"/>
</dbReference>
<dbReference type="AlphaFoldDB" id="A0A9W9DKD4"/>
<accession>A0A9W9DKD4</accession>
<dbReference type="GO" id="GO:0006817">
    <property type="term" value="P:phosphate ion transport"/>
    <property type="evidence" value="ECO:0007669"/>
    <property type="project" value="TreeGrafter"/>
</dbReference>
<dbReference type="InterPro" id="IPR004331">
    <property type="entry name" value="SPX_dom"/>
</dbReference>
<evidence type="ECO:0000256" key="2">
    <source>
        <dbReference type="SAM" id="MobiDB-lite"/>
    </source>
</evidence>
<evidence type="ECO:0000256" key="1">
    <source>
        <dbReference type="SAM" id="Coils"/>
    </source>
</evidence>
<dbReference type="Proteomes" id="UP001150266">
    <property type="component" value="Unassembled WGS sequence"/>
</dbReference>
<reference evidence="4" key="1">
    <citation type="submission" date="2022-08" db="EMBL/GenBank/DDBJ databases">
        <title>A Global Phylogenomic Analysis of the Shiitake Genus Lentinula.</title>
        <authorList>
            <consortium name="DOE Joint Genome Institute"/>
            <person name="Sierra-Patev S."/>
            <person name="Min B."/>
            <person name="Naranjo-Ortiz M."/>
            <person name="Looney B."/>
            <person name="Konkel Z."/>
            <person name="Slot J.C."/>
            <person name="Sakamoto Y."/>
            <person name="Steenwyk J.L."/>
            <person name="Rokas A."/>
            <person name="Carro J."/>
            <person name="Camarero S."/>
            <person name="Ferreira P."/>
            <person name="Molpeceres G."/>
            <person name="Ruiz-Duenas F.J."/>
            <person name="Serrano A."/>
            <person name="Henrissat B."/>
            <person name="Drula E."/>
            <person name="Hughes K.W."/>
            <person name="Mata J.L."/>
            <person name="Ishikawa N.K."/>
            <person name="Vargas-Isla R."/>
            <person name="Ushijima S."/>
            <person name="Smith C.A."/>
            <person name="Ahrendt S."/>
            <person name="Andreopoulos W."/>
            <person name="He G."/>
            <person name="Labutti K."/>
            <person name="Lipzen A."/>
            <person name="Ng V."/>
            <person name="Riley R."/>
            <person name="Sandor L."/>
            <person name="Barry K."/>
            <person name="Martinez A.T."/>
            <person name="Xiao Y."/>
            <person name="Gibbons J.G."/>
            <person name="Terashima K."/>
            <person name="Grigoriev I.V."/>
            <person name="Hibbett D.S."/>
        </authorList>
    </citation>
    <scope>NUCLEOTIDE SEQUENCE</scope>
    <source>
        <strain evidence="4">JLM2183</strain>
    </source>
</reference>
<dbReference type="OrthoDB" id="9970435at2759"/>
<protein>
    <recommendedName>
        <fullName evidence="3">SPX domain-containing protein</fullName>
    </recommendedName>
</protein>
<organism evidence="4 5">
    <name type="scientific">Lentinula aciculospora</name>
    <dbReference type="NCBI Taxonomy" id="153920"/>
    <lineage>
        <taxon>Eukaryota</taxon>
        <taxon>Fungi</taxon>
        <taxon>Dikarya</taxon>
        <taxon>Basidiomycota</taxon>
        <taxon>Agaricomycotina</taxon>
        <taxon>Agaricomycetes</taxon>
        <taxon>Agaricomycetidae</taxon>
        <taxon>Agaricales</taxon>
        <taxon>Marasmiineae</taxon>
        <taxon>Omphalotaceae</taxon>
        <taxon>Lentinula</taxon>
    </lineage>
</organism>
<sequence>MHDLIPLLSPQEASFIEALDEELEKIEKFYDARKKEMETRTKLLEAQLIELNAHHQRFHEAQAGNSRWNTILQLATKFKNLQPNLLVKHGSDESPSQKFENSEIEKNPPQTDSEYLSSNKHDLSLHRHLDPEEYQTAKKKLNKAVFEHYRGLEMLQNYRVQFHADFEHHRF</sequence>
<name>A0A9W9DKD4_9AGAR</name>